<dbReference type="PANTHER" id="PTHR30222:SF2">
    <property type="entry name" value="ABC TRANSPORTER SUBSTRATE-BINDING PROTEIN"/>
    <property type="match status" value="1"/>
</dbReference>
<organism evidence="4 5">
    <name type="scientific">Bradyrhizobium icense</name>
    <dbReference type="NCBI Taxonomy" id="1274631"/>
    <lineage>
        <taxon>Bacteria</taxon>
        <taxon>Pseudomonadati</taxon>
        <taxon>Pseudomonadota</taxon>
        <taxon>Alphaproteobacteria</taxon>
        <taxon>Hyphomicrobiales</taxon>
        <taxon>Nitrobacteraceae</taxon>
        <taxon>Bradyrhizobium</taxon>
    </lineage>
</organism>
<evidence type="ECO:0000313" key="5">
    <source>
        <dbReference type="Proteomes" id="UP000092839"/>
    </source>
</evidence>
<sequence>MRTSLMIAGALAAIGSAMSALMPLKPAFAAEELRIVSWGGALQAAQRKAFFEPFTKATGIKLKEDEYNGELGKIRAMVESKTVSWDVVGGFNDWVQLLCDEGVIEKLDWKRLGLDRSRFVGTYDCGVPAEMSGTAVAYDKDKLPNGPKTIGDLFDLQKFPGKRGLWKQPRGNLEWALIADGVPIKDVYKVLNTPEGVDRAFRKLDTIKKDVIWWTSGAQPPQLLADSQVVMTSAYTGRIYDANKNSGKHFEIMWDAATWGAGDVWVIPKGTPNLNNAYRFIAFASTPQAQANLSKYIDYGPSNKDAMPLIDPAILSHFGSSHPNTWAVDSAFWNVKGDELRQRFSAWLAK</sequence>
<reference evidence="4 5" key="1">
    <citation type="submission" date="2016-07" db="EMBL/GenBank/DDBJ databases">
        <title>Complete genome sequence of Bradyrhizobium icense LMTR 13T, a potential inoculant strain isolated from lima bean (Phaseolus lunatus) in Peru.</title>
        <authorList>
            <person name="Ormeno-Orrillo E."/>
            <person name="Duran D."/>
            <person name="Rogel M.A."/>
            <person name="Rey L."/>
            <person name="Imperial J."/>
            <person name="Ruiz-Argueso T."/>
            <person name="Martinez-Romero E."/>
        </authorList>
    </citation>
    <scope>NUCLEOTIDE SEQUENCE [LARGE SCALE GENOMIC DNA]</scope>
    <source>
        <strain evidence="4 5">LMTR 13</strain>
    </source>
</reference>
<dbReference type="InterPro" id="IPR006059">
    <property type="entry name" value="SBP"/>
</dbReference>
<dbReference type="PANTHER" id="PTHR30222">
    <property type="entry name" value="SPERMIDINE/PUTRESCINE-BINDING PERIPLASMIC PROTEIN"/>
    <property type="match status" value="1"/>
</dbReference>
<keyword evidence="5" id="KW-1185">Reference proteome</keyword>
<gene>
    <name evidence="4" type="ORF">LMTR13_25610</name>
</gene>
<evidence type="ECO:0000313" key="4">
    <source>
        <dbReference type="EMBL" id="ANW03028.1"/>
    </source>
</evidence>
<evidence type="ECO:0000256" key="2">
    <source>
        <dbReference type="ARBA" id="ARBA00022764"/>
    </source>
</evidence>
<evidence type="ECO:0000256" key="3">
    <source>
        <dbReference type="SAM" id="SignalP"/>
    </source>
</evidence>
<dbReference type="SUPFAM" id="SSF53850">
    <property type="entry name" value="Periplasmic binding protein-like II"/>
    <property type="match status" value="1"/>
</dbReference>
<dbReference type="AlphaFoldDB" id="A0A1B1UJR6"/>
<accession>A0A1B1UJR6</accession>
<keyword evidence="1 3" id="KW-0732">Signal</keyword>
<keyword evidence="2" id="KW-0574">Periplasm</keyword>
<name>A0A1B1UJR6_9BRAD</name>
<proteinExistence type="predicted"/>
<evidence type="ECO:0000256" key="1">
    <source>
        <dbReference type="ARBA" id="ARBA00022729"/>
    </source>
</evidence>
<feature type="signal peptide" evidence="3">
    <location>
        <begin position="1"/>
        <end position="19"/>
    </location>
</feature>
<protein>
    <submittedName>
        <fullName evidence="4">Spermidine/putrescine ABC transporter substrate-binding protein</fullName>
    </submittedName>
</protein>
<dbReference type="EMBL" id="CP016428">
    <property type="protein sequence ID" value="ANW03028.1"/>
    <property type="molecule type" value="Genomic_DNA"/>
</dbReference>
<feature type="chain" id="PRO_5008530603" evidence="3">
    <location>
        <begin position="20"/>
        <end position="350"/>
    </location>
</feature>
<dbReference type="KEGG" id="bic:LMTR13_25610"/>
<dbReference type="Pfam" id="PF13416">
    <property type="entry name" value="SBP_bac_8"/>
    <property type="match status" value="1"/>
</dbReference>
<dbReference type="CDD" id="cd13589">
    <property type="entry name" value="PBP2_polyamine_RpCGA009"/>
    <property type="match status" value="1"/>
</dbReference>
<dbReference type="Proteomes" id="UP000092839">
    <property type="component" value="Chromosome"/>
</dbReference>
<dbReference type="Gene3D" id="3.40.190.10">
    <property type="entry name" value="Periplasmic binding protein-like II"/>
    <property type="match status" value="2"/>
</dbReference>
<dbReference type="STRING" id="1274631.LMTR13_25610"/>